<feature type="domain" description="EamA" evidence="7">
    <location>
        <begin position="152"/>
        <end position="288"/>
    </location>
</feature>
<keyword evidence="9" id="KW-1185">Reference proteome</keyword>
<comment type="caution">
    <text evidence="8">The sequence shown here is derived from an EMBL/GenBank/DDBJ whole genome shotgun (WGS) entry which is preliminary data.</text>
</comment>
<dbReference type="GO" id="GO:0005886">
    <property type="term" value="C:plasma membrane"/>
    <property type="evidence" value="ECO:0007669"/>
    <property type="project" value="UniProtKB-SubCell"/>
</dbReference>
<sequence>MNKQVQVHGALFLVALIYGANYSIAKEIMPAYVGPFGLIVIRVVSAVLVFGSLSRWVVKEKIQSKNDWVRIILCGLFGITLNQLSFFSGLNLTSPINASLIQTVSPVVVVLLSSYLLKERIQVYRMVGILLAGLGAMMLISGKAGNAQGNILGDILMLVNAACFGAFLVLVKPLMQRYNPITVVSRVFLAGSLGVIPFGLGQVMKPHYATFPASIWGAIAFVIIGMTILAYLLNVWAMKYASPALVGVYIYLQPVFAILIAVSLGKDLFTWQKALYAAIIFGGVYLVSKPKKQPAQV</sequence>
<feature type="transmembrane region" description="Helical" evidence="6">
    <location>
        <begin position="183"/>
        <end position="201"/>
    </location>
</feature>
<feature type="transmembrane region" description="Helical" evidence="6">
    <location>
        <begin position="245"/>
        <end position="264"/>
    </location>
</feature>
<evidence type="ECO:0000256" key="3">
    <source>
        <dbReference type="ARBA" id="ARBA00022692"/>
    </source>
</evidence>
<proteinExistence type="predicted"/>
<accession>A0A5B6TC46</accession>
<dbReference type="AlphaFoldDB" id="A0A5B6TC46"/>
<dbReference type="Pfam" id="PF00892">
    <property type="entry name" value="EamA"/>
    <property type="match status" value="2"/>
</dbReference>
<evidence type="ECO:0000256" key="5">
    <source>
        <dbReference type="ARBA" id="ARBA00023136"/>
    </source>
</evidence>
<evidence type="ECO:0000256" key="1">
    <source>
        <dbReference type="ARBA" id="ARBA00004651"/>
    </source>
</evidence>
<evidence type="ECO:0000313" key="8">
    <source>
        <dbReference type="EMBL" id="KAA3437726.1"/>
    </source>
</evidence>
<keyword evidence="4 6" id="KW-1133">Transmembrane helix</keyword>
<feature type="transmembrane region" description="Helical" evidence="6">
    <location>
        <begin position="96"/>
        <end position="117"/>
    </location>
</feature>
<dbReference type="OrthoDB" id="9811486at2"/>
<dbReference type="Proteomes" id="UP000324133">
    <property type="component" value="Unassembled WGS sequence"/>
</dbReference>
<feature type="transmembrane region" description="Helical" evidence="6">
    <location>
        <begin position="68"/>
        <end position="90"/>
    </location>
</feature>
<evidence type="ECO:0000256" key="6">
    <source>
        <dbReference type="SAM" id="Phobius"/>
    </source>
</evidence>
<feature type="transmembrane region" description="Helical" evidence="6">
    <location>
        <begin position="213"/>
        <end position="233"/>
    </location>
</feature>
<protein>
    <submittedName>
        <fullName evidence="8">DMT family transporter</fullName>
    </submittedName>
</protein>
<dbReference type="InterPro" id="IPR037185">
    <property type="entry name" value="EmrE-like"/>
</dbReference>
<dbReference type="InterPro" id="IPR050638">
    <property type="entry name" value="AA-Vitamin_Transporters"/>
</dbReference>
<gene>
    <name evidence="8" type="ORF">FOA19_10510</name>
</gene>
<feature type="transmembrane region" description="Helical" evidence="6">
    <location>
        <begin position="35"/>
        <end position="56"/>
    </location>
</feature>
<name>A0A5B6TC46_9BACT</name>
<keyword evidence="2" id="KW-1003">Cell membrane</keyword>
<keyword evidence="5 6" id="KW-0472">Membrane</keyword>
<dbReference type="InterPro" id="IPR000620">
    <property type="entry name" value="EamA_dom"/>
</dbReference>
<dbReference type="RefSeq" id="WP_149090790.1">
    <property type="nucleotide sequence ID" value="NZ_VKKY01000002.1"/>
</dbReference>
<evidence type="ECO:0000313" key="9">
    <source>
        <dbReference type="Proteomes" id="UP000324133"/>
    </source>
</evidence>
<evidence type="ECO:0000256" key="4">
    <source>
        <dbReference type="ARBA" id="ARBA00022989"/>
    </source>
</evidence>
<feature type="transmembrane region" description="Helical" evidence="6">
    <location>
        <begin position="270"/>
        <end position="288"/>
    </location>
</feature>
<dbReference type="PANTHER" id="PTHR32322">
    <property type="entry name" value="INNER MEMBRANE TRANSPORTER"/>
    <property type="match status" value="1"/>
</dbReference>
<feature type="transmembrane region" description="Helical" evidence="6">
    <location>
        <begin position="124"/>
        <end position="145"/>
    </location>
</feature>
<evidence type="ECO:0000256" key="2">
    <source>
        <dbReference type="ARBA" id="ARBA00022475"/>
    </source>
</evidence>
<dbReference type="PANTHER" id="PTHR32322:SF18">
    <property type="entry name" value="S-ADENOSYLMETHIONINE_S-ADENOSYLHOMOCYSTEINE TRANSPORTER"/>
    <property type="match status" value="1"/>
</dbReference>
<dbReference type="EMBL" id="VKKY01000002">
    <property type="protein sequence ID" value="KAA3437726.1"/>
    <property type="molecule type" value="Genomic_DNA"/>
</dbReference>
<feature type="domain" description="EamA" evidence="7">
    <location>
        <begin position="11"/>
        <end position="140"/>
    </location>
</feature>
<evidence type="ECO:0000259" key="7">
    <source>
        <dbReference type="Pfam" id="PF00892"/>
    </source>
</evidence>
<reference evidence="8 9" key="1">
    <citation type="submission" date="2019-07" db="EMBL/GenBank/DDBJ databases">
        <title>Rufibacter sp. nov., isolated from lake sediment.</title>
        <authorList>
            <person name="Qu J.-H."/>
        </authorList>
    </citation>
    <scope>NUCLEOTIDE SEQUENCE [LARGE SCALE GENOMIC DNA]</scope>
    <source>
        <strain evidence="8 9">NBS58-1</strain>
    </source>
</reference>
<comment type="subcellular location">
    <subcellularLocation>
        <location evidence="1">Cell membrane</location>
        <topology evidence="1">Multi-pass membrane protein</topology>
    </subcellularLocation>
</comment>
<dbReference type="SUPFAM" id="SSF103481">
    <property type="entry name" value="Multidrug resistance efflux transporter EmrE"/>
    <property type="match status" value="2"/>
</dbReference>
<organism evidence="8 9">
    <name type="scientific">Rufibacter hautae</name>
    <dbReference type="NCBI Taxonomy" id="2595005"/>
    <lineage>
        <taxon>Bacteria</taxon>
        <taxon>Pseudomonadati</taxon>
        <taxon>Bacteroidota</taxon>
        <taxon>Cytophagia</taxon>
        <taxon>Cytophagales</taxon>
        <taxon>Hymenobacteraceae</taxon>
        <taxon>Rufibacter</taxon>
    </lineage>
</organism>
<feature type="transmembrane region" description="Helical" evidence="6">
    <location>
        <begin position="151"/>
        <end position="171"/>
    </location>
</feature>
<keyword evidence="3 6" id="KW-0812">Transmembrane</keyword>